<evidence type="ECO:0000313" key="2">
    <source>
        <dbReference type="EMBL" id="MQM01714.1"/>
    </source>
</evidence>
<accession>A0A843WC09</accession>
<dbReference type="AlphaFoldDB" id="A0A843WC09"/>
<name>A0A843WC09_COLES</name>
<protein>
    <submittedName>
        <fullName evidence="2">Uncharacterized protein</fullName>
    </submittedName>
</protein>
<evidence type="ECO:0000256" key="1">
    <source>
        <dbReference type="SAM" id="MobiDB-lite"/>
    </source>
</evidence>
<reference evidence="2" key="1">
    <citation type="submission" date="2017-07" db="EMBL/GenBank/DDBJ databases">
        <title>Taro Niue Genome Assembly and Annotation.</title>
        <authorList>
            <person name="Atibalentja N."/>
            <person name="Keating K."/>
            <person name="Fields C.J."/>
        </authorList>
    </citation>
    <scope>NUCLEOTIDE SEQUENCE</scope>
    <source>
        <strain evidence="2">Niue_2</strain>
        <tissue evidence="2">Leaf</tissue>
    </source>
</reference>
<organism evidence="2 3">
    <name type="scientific">Colocasia esculenta</name>
    <name type="common">Wild taro</name>
    <name type="synonym">Arum esculentum</name>
    <dbReference type="NCBI Taxonomy" id="4460"/>
    <lineage>
        <taxon>Eukaryota</taxon>
        <taxon>Viridiplantae</taxon>
        <taxon>Streptophyta</taxon>
        <taxon>Embryophyta</taxon>
        <taxon>Tracheophyta</taxon>
        <taxon>Spermatophyta</taxon>
        <taxon>Magnoliopsida</taxon>
        <taxon>Liliopsida</taxon>
        <taxon>Araceae</taxon>
        <taxon>Aroideae</taxon>
        <taxon>Colocasieae</taxon>
        <taxon>Colocasia</taxon>
    </lineage>
</organism>
<gene>
    <name evidence="2" type="ORF">Taro_034470</name>
</gene>
<sequence>MKLENELLGAGELLIDHKKDIFFARSSAATCTNCPLEADQRSKKRSNKPSGVDTAHLCVDTSILSQKHVLRETTSGVDTVLLCLDTSSLSQKLSLRPMLGVSTHVCVVSTHFEFFAKSKMQRHVNVFGRGFLSGNFRASRSQDILWTHGTINAPYPLGFWRSTHLLFKSPEFSRRFQKKAPSGRPYHVEIPSFQLSRNGSPAFQFFLPTVKPPSLPIFLSIMPPKQTPKRGAKSRAAARGVVIEEPQPERRRKFRHDLPKRKGVSSPSGTPSKRGRLSPQSKGKSPMPSRYPRRKLLPDSSDSDEEDSSSESSDSSGTPAETTSGVDIVLLCVDTSSLSQKPSLRPVLGVSTHFTCFAWGLRRWRPGFTVLSVKTTDLGVALRMQQPDPSHSTSECAVSRCHVLKATVDPAAFMLPRARGLCMVM</sequence>
<feature type="region of interest" description="Disordered" evidence="1">
    <location>
        <begin position="221"/>
        <end position="322"/>
    </location>
</feature>
<proteinExistence type="predicted"/>
<keyword evidence="3" id="KW-1185">Reference proteome</keyword>
<feature type="compositionally biased region" description="Basic residues" evidence="1">
    <location>
        <begin position="250"/>
        <end position="263"/>
    </location>
</feature>
<dbReference type="EMBL" id="NMUH01002721">
    <property type="protein sequence ID" value="MQM01714.1"/>
    <property type="molecule type" value="Genomic_DNA"/>
</dbReference>
<comment type="caution">
    <text evidence="2">The sequence shown here is derived from an EMBL/GenBank/DDBJ whole genome shotgun (WGS) entry which is preliminary data.</text>
</comment>
<evidence type="ECO:0000313" key="3">
    <source>
        <dbReference type="Proteomes" id="UP000652761"/>
    </source>
</evidence>
<dbReference type="Proteomes" id="UP000652761">
    <property type="component" value="Unassembled WGS sequence"/>
</dbReference>